<dbReference type="Gene3D" id="3.40.50.1220">
    <property type="entry name" value="TPP-binding domain"/>
    <property type="match status" value="1"/>
</dbReference>
<evidence type="ECO:0000313" key="1">
    <source>
        <dbReference type="EMBL" id="CAG8479647.1"/>
    </source>
</evidence>
<dbReference type="InterPro" id="IPR029035">
    <property type="entry name" value="DHS-like_NAD/FAD-binding_dom"/>
</dbReference>
<dbReference type="Proteomes" id="UP000789901">
    <property type="component" value="Unassembled WGS sequence"/>
</dbReference>
<dbReference type="SUPFAM" id="SSF52467">
    <property type="entry name" value="DHS-like NAD/FAD-binding domain"/>
    <property type="match status" value="1"/>
</dbReference>
<keyword evidence="2" id="KW-1185">Reference proteome</keyword>
<accession>A0ABM8VYL4</accession>
<comment type="caution">
    <text evidence="1">The sequence shown here is derived from an EMBL/GenBank/DDBJ whole genome shotgun (WGS) entry which is preliminary data.</text>
</comment>
<dbReference type="EMBL" id="CAJVQB010000280">
    <property type="protein sequence ID" value="CAG8479647.1"/>
    <property type="molecule type" value="Genomic_DNA"/>
</dbReference>
<proteinExistence type="predicted"/>
<feature type="non-terminal residue" evidence="1">
    <location>
        <position position="59"/>
    </location>
</feature>
<sequence>MTYLDWQLEKVKNCQAQVIQLHGTMAKLRCDVGSNIYPFASQYYDIFKQGEVPYCPGCA</sequence>
<reference evidence="1 2" key="1">
    <citation type="submission" date="2021-06" db="EMBL/GenBank/DDBJ databases">
        <authorList>
            <person name="Kallberg Y."/>
            <person name="Tangrot J."/>
            <person name="Rosling A."/>
        </authorList>
    </citation>
    <scope>NUCLEOTIDE SEQUENCE [LARGE SCALE GENOMIC DNA]</scope>
    <source>
        <strain evidence="1 2">120-4 pot B 10/14</strain>
    </source>
</reference>
<gene>
    <name evidence="1" type="ORF">GMARGA_LOCUS1177</name>
</gene>
<protein>
    <submittedName>
        <fullName evidence="1">6561_t:CDS:1</fullName>
    </submittedName>
</protein>
<organism evidence="1 2">
    <name type="scientific">Gigaspora margarita</name>
    <dbReference type="NCBI Taxonomy" id="4874"/>
    <lineage>
        <taxon>Eukaryota</taxon>
        <taxon>Fungi</taxon>
        <taxon>Fungi incertae sedis</taxon>
        <taxon>Mucoromycota</taxon>
        <taxon>Glomeromycotina</taxon>
        <taxon>Glomeromycetes</taxon>
        <taxon>Diversisporales</taxon>
        <taxon>Gigasporaceae</taxon>
        <taxon>Gigaspora</taxon>
    </lineage>
</organism>
<name>A0ABM8VYL4_GIGMA</name>
<evidence type="ECO:0000313" key="2">
    <source>
        <dbReference type="Proteomes" id="UP000789901"/>
    </source>
</evidence>